<evidence type="ECO:0000256" key="3">
    <source>
        <dbReference type="ARBA" id="ARBA00022630"/>
    </source>
</evidence>
<proteinExistence type="inferred from homology"/>
<protein>
    <submittedName>
        <fullName evidence="8">Acyl-CoA dehydrogenase-like protein</fullName>
    </submittedName>
</protein>
<comment type="similarity">
    <text evidence="2">Belongs to the acyl-CoA dehydrogenase family.</text>
</comment>
<evidence type="ECO:0000256" key="4">
    <source>
        <dbReference type="ARBA" id="ARBA00022827"/>
    </source>
</evidence>
<sequence>MGFEEFHDELRSVAADVLDKGREVDWPVLVDAGWVGLEVPEHLGGAGATFAETAVICREMGRAATAGSFLGSAVLAVGTLNALQPSDTRDQLLAGIASGDVRVAVALESLDFVPDADGADRLLVVTNGAVAVAELDVTPVPVVDETRRLGKVSSRTLEPPTMLRFEGDADNAVRRLHDRAAVAVACDSLGLAEAMLSATVEYAKVRSQFGRPIGSFQAVKHACADMLVQIEVSRQLVEAAVDAVVAGDATAAAAMAKSHVCSAAVDVAGKAMQLHGGIGYTWESGVHVYLKRAALNRSLFGSPAAHRRQLAQRYRNQGE</sequence>
<evidence type="ECO:0000256" key="1">
    <source>
        <dbReference type="ARBA" id="ARBA00001974"/>
    </source>
</evidence>
<dbReference type="GO" id="GO:0003995">
    <property type="term" value="F:acyl-CoA dehydrogenase activity"/>
    <property type="evidence" value="ECO:0007669"/>
    <property type="project" value="TreeGrafter"/>
</dbReference>
<dbReference type="SUPFAM" id="SSF56645">
    <property type="entry name" value="Acyl-CoA dehydrogenase NM domain-like"/>
    <property type="match status" value="1"/>
</dbReference>
<dbReference type="InterPro" id="IPR036250">
    <property type="entry name" value="AcylCo_DH-like_C"/>
</dbReference>
<feature type="domain" description="Acyl-CoA dehydrogenase/oxidase N-terminal" evidence="7">
    <location>
        <begin position="8"/>
        <end position="100"/>
    </location>
</feature>
<keyword evidence="5" id="KW-0560">Oxidoreductase</keyword>
<dbReference type="InterPro" id="IPR009075">
    <property type="entry name" value="AcylCo_DH/oxidase_C"/>
</dbReference>
<name>A0A5Q5BQ39_MYCSS</name>
<evidence type="ECO:0000259" key="7">
    <source>
        <dbReference type="Pfam" id="PF02771"/>
    </source>
</evidence>
<dbReference type="InterPro" id="IPR013786">
    <property type="entry name" value="AcylCoA_DH/ox_N"/>
</dbReference>
<dbReference type="Pfam" id="PF00441">
    <property type="entry name" value="Acyl-CoA_dh_1"/>
    <property type="match status" value="1"/>
</dbReference>
<comment type="cofactor">
    <cofactor evidence="1">
        <name>FAD</name>
        <dbReference type="ChEBI" id="CHEBI:57692"/>
    </cofactor>
</comment>
<dbReference type="Pfam" id="PF02771">
    <property type="entry name" value="Acyl-CoA_dh_N"/>
    <property type="match status" value="1"/>
</dbReference>
<dbReference type="SUPFAM" id="SSF47203">
    <property type="entry name" value="Acyl-CoA dehydrogenase C-terminal domain-like"/>
    <property type="match status" value="1"/>
</dbReference>
<organism evidence="8">
    <name type="scientific">Mycobacterium sp. (strain MCS)</name>
    <dbReference type="NCBI Taxonomy" id="164756"/>
    <lineage>
        <taxon>Bacteria</taxon>
        <taxon>Bacillati</taxon>
        <taxon>Actinomycetota</taxon>
        <taxon>Actinomycetes</taxon>
        <taxon>Mycobacteriales</taxon>
        <taxon>Mycobacteriaceae</taxon>
        <taxon>Mycobacterium</taxon>
    </lineage>
</organism>
<accession>A0A5Q5BQ39</accession>
<evidence type="ECO:0000256" key="5">
    <source>
        <dbReference type="ARBA" id="ARBA00023002"/>
    </source>
</evidence>
<dbReference type="AlphaFoldDB" id="A0A5Q5BQ39"/>
<dbReference type="PANTHER" id="PTHR43884">
    <property type="entry name" value="ACYL-COA DEHYDROGENASE"/>
    <property type="match status" value="1"/>
</dbReference>
<evidence type="ECO:0000313" key="8">
    <source>
        <dbReference type="EMBL" id="ABG10501.1"/>
    </source>
</evidence>
<reference evidence="8" key="1">
    <citation type="submission" date="2006-06" db="EMBL/GenBank/DDBJ databases">
        <title>Complete sequence of chromosome of Mycobacterium sp. MCS.</title>
        <authorList>
            <consortium name="US DOE Joint Genome Institute"/>
            <person name="Copeland A."/>
            <person name="Lucas S."/>
            <person name="Lapidus A."/>
            <person name="Barry K."/>
            <person name="Detter J.C."/>
            <person name="Glavina del Rio T."/>
            <person name="Hammon N."/>
            <person name="Israni S."/>
            <person name="Dalin E."/>
            <person name="Tice H."/>
            <person name="Pitluck S."/>
            <person name="Martinez M."/>
            <person name="Schmutz J."/>
            <person name="Larimer F."/>
            <person name="Land M."/>
            <person name="Hauser L."/>
            <person name="Kyrpides N."/>
            <person name="Kim E."/>
            <person name="Miller C.D."/>
            <person name="Hughes J.E."/>
            <person name="Anderson A.J."/>
            <person name="Sims R.C."/>
            <person name="Richardson P."/>
        </authorList>
    </citation>
    <scope>NUCLEOTIDE SEQUENCE [LARGE SCALE GENOMIC DNA]</scope>
    <source>
        <strain evidence="8">MCS</strain>
    </source>
</reference>
<dbReference type="EMBL" id="CP000384">
    <property type="protein sequence ID" value="ABG10501.1"/>
    <property type="molecule type" value="Genomic_DNA"/>
</dbReference>
<keyword evidence="4" id="KW-0274">FAD</keyword>
<evidence type="ECO:0000259" key="6">
    <source>
        <dbReference type="Pfam" id="PF00441"/>
    </source>
</evidence>
<dbReference type="GO" id="GO:0050660">
    <property type="term" value="F:flavin adenine dinucleotide binding"/>
    <property type="evidence" value="ECO:0007669"/>
    <property type="project" value="InterPro"/>
</dbReference>
<keyword evidence="3" id="KW-0285">Flavoprotein</keyword>
<dbReference type="InterPro" id="IPR009100">
    <property type="entry name" value="AcylCoA_DH/oxidase_NM_dom_sf"/>
</dbReference>
<dbReference type="InterPro" id="IPR037069">
    <property type="entry name" value="AcylCoA_DH/ox_N_sf"/>
</dbReference>
<dbReference type="Gene3D" id="1.10.540.10">
    <property type="entry name" value="Acyl-CoA dehydrogenase/oxidase, N-terminal domain"/>
    <property type="match status" value="1"/>
</dbReference>
<evidence type="ECO:0000256" key="2">
    <source>
        <dbReference type="ARBA" id="ARBA00009347"/>
    </source>
</evidence>
<feature type="domain" description="Acyl-CoA dehydrogenase/oxidase C-terminal" evidence="6">
    <location>
        <begin position="180"/>
        <end position="313"/>
    </location>
</feature>
<dbReference type="Gene3D" id="1.20.140.10">
    <property type="entry name" value="Butyryl-CoA Dehydrogenase, subunit A, domain 3"/>
    <property type="match status" value="1"/>
</dbReference>
<dbReference type="KEGG" id="mmc:Mmcs_4397"/>
<gene>
    <name evidence="8" type="ordered locus">Mmcs_4397</name>
</gene>
<dbReference type="PANTHER" id="PTHR43884:SF20">
    <property type="entry name" value="ACYL-COA DEHYDROGENASE FADE28"/>
    <property type="match status" value="1"/>
</dbReference>